<dbReference type="InterPro" id="IPR009060">
    <property type="entry name" value="UBA-like_sf"/>
</dbReference>
<dbReference type="InterPro" id="IPR015940">
    <property type="entry name" value="UBA"/>
</dbReference>
<dbReference type="CDD" id="cd02340">
    <property type="entry name" value="ZZ_NBR1_like"/>
    <property type="match status" value="1"/>
</dbReference>
<dbReference type="FunFam" id="3.30.60.90:FF:000007">
    <property type="entry name" value="Next to BRCA1 gene 1 protein"/>
    <property type="match status" value="1"/>
</dbReference>
<dbReference type="Gene3D" id="2.60.40.10">
    <property type="entry name" value="Immunoglobulins"/>
    <property type="match status" value="1"/>
</dbReference>
<feature type="compositionally biased region" description="Low complexity" evidence="7">
    <location>
        <begin position="756"/>
        <end position="766"/>
    </location>
</feature>
<dbReference type="SMART" id="SM00291">
    <property type="entry name" value="ZnF_ZZ"/>
    <property type="match status" value="1"/>
</dbReference>
<keyword evidence="4" id="KW-0862">Zinc</keyword>
<evidence type="ECO:0000256" key="3">
    <source>
        <dbReference type="ARBA" id="ARBA00022771"/>
    </source>
</evidence>
<evidence type="ECO:0000313" key="11">
    <source>
        <dbReference type="EMBL" id="CAI9719398.1"/>
    </source>
</evidence>
<dbReference type="CDD" id="cd14947">
    <property type="entry name" value="NBR1_like"/>
    <property type="match status" value="1"/>
</dbReference>
<evidence type="ECO:0000256" key="6">
    <source>
        <dbReference type="PROSITE-ProRule" id="PRU00228"/>
    </source>
</evidence>
<dbReference type="GO" id="GO:0070013">
    <property type="term" value="C:intracellular organelle lumen"/>
    <property type="evidence" value="ECO:0007669"/>
    <property type="project" value="UniProtKB-ARBA"/>
</dbReference>
<evidence type="ECO:0000259" key="10">
    <source>
        <dbReference type="PROSITE" id="PS51745"/>
    </source>
</evidence>
<dbReference type="Pfam" id="PF00569">
    <property type="entry name" value="ZZ"/>
    <property type="match status" value="1"/>
</dbReference>
<sequence length="1154" mass="127698">MDGYIKLAVRRLGDSEDASELMRLPYDTCWSDLECMIKTAYNFGKVEIKYIDEDADMIIVSSPEELFEAFTMAKRNNDELELLINSNEVNGVEFVDSSSNPFAGKDSSTQTNQPAIVDMNCENNTVLTRDEETGAVIRSKAVPSLKNLSISRPVLHDYVAPECVETQPVTDTAEPKPNISSSQCDSESGEKAPTSLSSNSSQDSDTIPLNSLTQLLKQLKQELKSEIVQDVMTKTQDSVSSTTSTTQTLPADSPYQLYWHEGIICDYCQRTIVGVRFKCGNCPDYDLCEQCENLTSVHDSTHVFLKLRRPCQIDTELQPLLRSIIYKPEGHNYSAAINFCEPASGEYEIIPDDMRQHAKLSKCQVKMAKMLNKKKKEEKLMELQMKYDEKLKRAYRQSCPMKKERMELRNSLGAAFVCDVTIPDGTKVQPLARLYKTWRMKNTGKFAWTEKTVMRLKSGNICPLATEVTVPFLQPGEKGDVTVCLSAPEQPGKYLSYWKLCHSSVLFGPRVWCSIEVVPKPADKSALGNYTLLKEELGDYPGSEKSQSACVDGASVPAAEKQIEEESAPTSATMTKKGDNVEVLNSVVAGAMAKLTMESPSVNCHLGQDLLSFENLNMHSRSTPKASHTATPNNTPLDVSPPKSPTPDMDQLTVSNSSSSSSSVALLPDELDTDYNPFAKDWAQNFGSFYPKRDLEADVESLDTLSDDELSQSDSDFYIVPLPDCFDPMKPLQPRTSEGAGSSEPHLDTELGQVDNNHNTIVSNNNTEHSPASAASVDELMTCADVNFPPPLLHPTLANTDCNKEVEAAAGDKAAASSPSGDNVMQPLLAHSGISAAGAAAAGDCVETTSNRRAHHHYHHQQQHHQHLHQQQQQREHHQQQQQQQRDQQQQQMREHQQQQQQQSQQQPAAQQQQQQPQQQSAGAPAELGHCAMPPEQPTTGPCDINAAIAADREDPLHRDTLASSPIFLPNPLTTMAVHVASKVVHAYSTAKDAFYSLQAKPVDGVIQQGHSNMATNSAWSPSTRKHDGKEQYCPVCSVVGCEKHATNVNSNRNGTGVDETDCVTCLIGNCSKHSDQTDSSKSREATEYNGQKQWPKPHFQREPQSPMTKLIEMGFANRELNQTLLDKHNNDVQKVVQEILSTEDLNNWSTKRH</sequence>
<evidence type="ECO:0000256" key="2">
    <source>
        <dbReference type="ARBA" id="ARBA00022723"/>
    </source>
</evidence>
<proteinExistence type="predicted"/>
<evidence type="ECO:0000259" key="8">
    <source>
        <dbReference type="PROSITE" id="PS50030"/>
    </source>
</evidence>
<evidence type="ECO:0000256" key="7">
    <source>
        <dbReference type="SAM" id="MobiDB-lite"/>
    </source>
</evidence>
<accession>A0AA36APQ5</accession>
<dbReference type="SUPFAM" id="SSF57850">
    <property type="entry name" value="RING/U-box"/>
    <property type="match status" value="1"/>
</dbReference>
<dbReference type="GO" id="GO:0000407">
    <property type="term" value="C:phagophore assembly site"/>
    <property type="evidence" value="ECO:0007669"/>
    <property type="project" value="TreeGrafter"/>
</dbReference>
<dbReference type="PROSITE" id="PS50135">
    <property type="entry name" value="ZF_ZZ_2"/>
    <property type="match status" value="1"/>
</dbReference>
<feature type="compositionally biased region" description="Polar residues" evidence="7">
    <location>
        <begin position="620"/>
        <end position="637"/>
    </location>
</feature>
<name>A0AA36APQ5_OCTVU</name>
<dbReference type="FunFam" id="2.60.40.10:FF:000199">
    <property type="entry name" value="next to BRCA1 gene 1 protein-like"/>
    <property type="match status" value="1"/>
</dbReference>
<feature type="domain" description="ZZ-type" evidence="9">
    <location>
        <begin position="260"/>
        <end position="312"/>
    </location>
</feature>
<dbReference type="GO" id="GO:0005776">
    <property type="term" value="C:autophagosome"/>
    <property type="evidence" value="ECO:0007669"/>
    <property type="project" value="UniProtKB-SubCell"/>
</dbReference>
<dbReference type="InterPro" id="IPR013783">
    <property type="entry name" value="Ig-like_fold"/>
</dbReference>
<dbReference type="PROSITE" id="PS01357">
    <property type="entry name" value="ZF_ZZ_1"/>
    <property type="match status" value="1"/>
</dbReference>
<dbReference type="PROSITE" id="PS51745">
    <property type="entry name" value="PB1"/>
    <property type="match status" value="1"/>
</dbReference>
<dbReference type="SUPFAM" id="SSF54277">
    <property type="entry name" value="CAD &amp; PB1 domains"/>
    <property type="match status" value="1"/>
</dbReference>
<protein>
    <submittedName>
        <fullName evidence="11">Next to BRCA1 gene 1 protein-like</fullName>
    </submittedName>
</protein>
<dbReference type="InterPro" id="IPR032350">
    <property type="entry name" value="Nbr1_FW"/>
</dbReference>
<dbReference type="PANTHER" id="PTHR20930:SF2">
    <property type="entry name" value="NEXT TO BRCA1 GENE 1 PROTEIN"/>
    <property type="match status" value="1"/>
</dbReference>
<feature type="region of interest" description="Disordered" evidence="7">
    <location>
        <begin position="852"/>
        <end position="944"/>
    </location>
</feature>
<dbReference type="GO" id="GO:0016236">
    <property type="term" value="P:macroautophagy"/>
    <property type="evidence" value="ECO:0007669"/>
    <property type="project" value="TreeGrafter"/>
</dbReference>
<feature type="domain" description="PB1" evidence="10">
    <location>
        <begin position="1"/>
        <end position="87"/>
    </location>
</feature>
<keyword evidence="2" id="KW-0479">Metal-binding</keyword>
<feature type="region of interest" description="Disordered" evidence="7">
    <location>
        <begin position="620"/>
        <end position="664"/>
    </location>
</feature>
<feature type="compositionally biased region" description="Basic residues" evidence="7">
    <location>
        <begin position="852"/>
        <end position="868"/>
    </location>
</feature>
<feature type="compositionally biased region" description="Low complexity" evidence="7">
    <location>
        <begin position="195"/>
        <end position="204"/>
    </location>
</feature>
<organism evidence="11 12">
    <name type="scientific">Octopus vulgaris</name>
    <name type="common">Common octopus</name>
    <dbReference type="NCBI Taxonomy" id="6645"/>
    <lineage>
        <taxon>Eukaryota</taxon>
        <taxon>Metazoa</taxon>
        <taxon>Spiralia</taxon>
        <taxon>Lophotrochozoa</taxon>
        <taxon>Mollusca</taxon>
        <taxon>Cephalopoda</taxon>
        <taxon>Coleoidea</taxon>
        <taxon>Octopodiformes</taxon>
        <taxon>Octopoda</taxon>
        <taxon>Incirrata</taxon>
        <taxon>Octopodidae</taxon>
        <taxon>Octopus</taxon>
    </lineage>
</organism>
<dbReference type="PROSITE" id="PS50030">
    <property type="entry name" value="UBA"/>
    <property type="match status" value="1"/>
</dbReference>
<reference evidence="11" key="1">
    <citation type="submission" date="2023-08" db="EMBL/GenBank/DDBJ databases">
        <authorList>
            <person name="Alioto T."/>
            <person name="Alioto T."/>
            <person name="Gomez Garrido J."/>
        </authorList>
    </citation>
    <scope>NUCLEOTIDE SEQUENCE</scope>
</reference>
<keyword evidence="12" id="KW-1185">Reference proteome</keyword>
<feature type="compositionally biased region" description="Low complexity" evidence="7">
    <location>
        <begin position="880"/>
        <end position="920"/>
    </location>
</feature>
<dbReference type="InterPro" id="IPR000433">
    <property type="entry name" value="Znf_ZZ"/>
</dbReference>
<feature type="region of interest" description="Disordered" evidence="7">
    <location>
        <begin position="1073"/>
        <end position="1104"/>
    </location>
</feature>
<evidence type="ECO:0000256" key="4">
    <source>
        <dbReference type="ARBA" id="ARBA00022833"/>
    </source>
</evidence>
<feature type="region of interest" description="Disordered" evidence="7">
    <location>
        <begin position="730"/>
        <end position="772"/>
    </location>
</feature>
<dbReference type="EMBL" id="OX597816">
    <property type="protein sequence ID" value="CAI9719398.1"/>
    <property type="molecule type" value="Genomic_DNA"/>
</dbReference>
<dbReference type="AlphaFoldDB" id="A0AA36APQ5"/>
<feature type="compositionally biased region" description="Basic and acidic residues" evidence="7">
    <location>
        <begin position="1073"/>
        <end position="1087"/>
    </location>
</feature>
<evidence type="ECO:0000259" key="9">
    <source>
        <dbReference type="PROSITE" id="PS50135"/>
    </source>
</evidence>
<dbReference type="CDD" id="cd14319">
    <property type="entry name" value="UBA_NBR1"/>
    <property type="match status" value="1"/>
</dbReference>
<dbReference type="InterPro" id="IPR053793">
    <property type="entry name" value="PB1-like"/>
</dbReference>
<dbReference type="Proteomes" id="UP001162480">
    <property type="component" value="Chromosome 3"/>
</dbReference>
<dbReference type="GO" id="GO:0043130">
    <property type="term" value="F:ubiquitin binding"/>
    <property type="evidence" value="ECO:0007669"/>
    <property type="project" value="TreeGrafter"/>
</dbReference>
<dbReference type="Gene3D" id="3.30.60.90">
    <property type="match status" value="1"/>
</dbReference>
<dbReference type="GO" id="GO:0008270">
    <property type="term" value="F:zinc ion binding"/>
    <property type="evidence" value="ECO:0007669"/>
    <property type="project" value="UniProtKB-KW"/>
</dbReference>
<keyword evidence="3 6" id="KW-0863">Zinc-finger</keyword>
<dbReference type="SUPFAM" id="SSF46934">
    <property type="entry name" value="UBA-like"/>
    <property type="match status" value="1"/>
</dbReference>
<gene>
    <name evidence="11" type="ORF">OCTVUL_1B023998</name>
</gene>
<dbReference type="Pfam" id="PF16158">
    <property type="entry name" value="N_BRCA1_IG"/>
    <property type="match status" value="1"/>
</dbReference>
<feature type="region of interest" description="Disordered" evidence="7">
    <location>
        <begin position="166"/>
        <end position="207"/>
    </location>
</feature>
<evidence type="ECO:0000256" key="5">
    <source>
        <dbReference type="ARBA" id="ARBA00023329"/>
    </source>
</evidence>
<keyword evidence="5" id="KW-0968">Cytoplasmic vesicle</keyword>
<evidence type="ECO:0000313" key="12">
    <source>
        <dbReference type="Proteomes" id="UP001162480"/>
    </source>
</evidence>
<feature type="domain" description="UBA" evidence="8">
    <location>
        <begin position="1101"/>
        <end position="1143"/>
    </location>
</feature>
<dbReference type="Gene3D" id="3.10.20.90">
    <property type="entry name" value="Phosphatidylinositol 3-kinase Catalytic Subunit, Chain A, domain 1"/>
    <property type="match status" value="1"/>
</dbReference>
<dbReference type="InterPro" id="IPR043145">
    <property type="entry name" value="Znf_ZZ_sf"/>
</dbReference>
<dbReference type="Gene3D" id="1.10.8.10">
    <property type="entry name" value="DNA helicase RuvA subunit, C-terminal domain"/>
    <property type="match status" value="1"/>
</dbReference>
<dbReference type="PANTHER" id="PTHR20930">
    <property type="entry name" value="OVARIAN CARCINOMA ANTIGEN CA125-RELATED"/>
    <property type="match status" value="1"/>
</dbReference>
<comment type="subcellular location">
    <subcellularLocation>
        <location evidence="1">Cytoplasmic vesicle</location>
        <location evidence="1">Autophagosome</location>
    </subcellularLocation>
</comment>
<dbReference type="GO" id="GO:0031410">
    <property type="term" value="C:cytoplasmic vesicle"/>
    <property type="evidence" value="ECO:0007669"/>
    <property type="project" value="UniProtKB-KW"/>
</dbReference>
<evidence type="ECO:0000256" key="1">
    <source>
        <dbReference type="ARBA" id="ARBA00004419"/>
    </source>
</evidence>